<name>C5CDV1_KOSOT</name>
<evidence type="ECO:0000313" key="1">
    <source>
        <dbReference type="EMBL" id="ACR79120.1"/>
    </source>
</evidence>
<sequence length="91" mass="10925">MREFSMEKEICISKILEILERFANKDTKVWIAEKFGRRWSYIKGFGEEQYVPVEIVLEFGKYAVFAENLSEVQKEKLQQEIMRKLRENDGE</sequence>
<dbReference type="STRING" id="521045.Kole_0395"/>
<dbReference type="KEGG" id="kol:Kole_0395"/>
<dbReference type="AlphaFoldDB" id="C5CDV1"/>
<proteinExistence type="predicted"/>
<gene>
    <name evidence="1" type="ordered locus">Kole_0395</name>
</gene>
<dbReference type="EMBL" id="CP001634">
    <property type="protein sequence ID" value="ACR79120.1"/>
    <property type="molecule type" value="Genomic_DNA"/>
</dbReference>
<organism evidence="1 2">
    <name type="scientific">Kosmotoga olearia (strain ATCC BAA-1733 / DSM 21960 / TBF 19.5.1)</name>
    <dbReference type="NCBI Taxonomy" id="521045"/>
    <lineage>
        <taxon>Bacteria</taxon>
        <taxon>Thermotogati</taxon>
        <taxon>Thermotogota</taxon>
        <taxon>Thermotogae</taxon>
        <taxon>Kosmotogales</taxon>
        <taxon>Kosmotogaceae</taxon>
        <taxon>Kosmotoga</taxon>
    </lineage>
</organism>
<protein>
    <submittedName>
        <fullName evidence="1">Uncharacterized protein</fullName>
    </submittedName>
</protein>
<keyword evidence="2" id="KW-1185">Reference proteome</keyword>
<reference evidence="1 2" key="2">
    <citation type="journal article" date="2011" name="J. Bacteriol.">
        <title>Genome Sequence of Kosmotoga olearia Strain TBF 19.5.1, a Thermophilic Bacterium with a Wide Growth Temperature Range, Isolated from the Troll B Oil Platform in the North Sea.</title>
        <authorList>
            <person name="Swithers K.S."/>
            <person name="Dipippo J.L."/>
            <person name="Bruce D.C."/>
            <person name="Detter C."/>
            <person name="Tapia R."/>
            <person name="Han S."/>
            <person name="Goodwin L.A."/>
            <person name="Han J."/>
            <person name="Woyke T."/>
            <person name="Pitluck S."/>
            <person name="Pennacchio L."/>
            <person name="Nolan M."/>
            <person name="Mikhailova N."/>
            <person name="Land M.L."/>
            <person name="Nesbo C.L."/>
            <person name="Gogarten J.P."/>
            <person name="Noll K.M."/>
        </authorList>
    </citation>
    <scope>NUCLEOTIDE SEQUENCE [LARGE SCALE GENOMIC DNA]</scope>
    <source>
        <strain evidence="2">ATCC BAA-1733 / DSM 21960 / TBF 19.5.1</strain>
    </source>
</reference>
<reference evidence="1 2" key="1">
    <citation type="submission" date="2009-06" db="EMBL/GenBank/DDBJ databases">
        <title>Complete sequence of Thermotogales bacterium TBF 19.5.1.</title>
        <authorList>
            <consortium name="US DOE Joint Genome Institute"/>
            <person name="Lucas S."/>
            <person name="Copeland A."/>
            <person name="Lapidus A."/>
            <person name="Glavina del Rio T."/>
            <person name="Tice H."/>
            <person name="Bruce D."/>
            <person name="Goodwin L."/>
            <person name="Pitluck S."/>
            <person name="Chertkov O."/>
            <person name="Brettin T."/>
            <person name="Detter J.C."/>
            <person name="Han C."/>
            <person name="Schmutz J."/>
            <person name="Larimer F."/>
            <person name="Land M."/>
            <person name="Hauser L."/>
            <person name="Kyrpides N."/>
            <person name="Ovchinnikova G."/>
            <person name="Noll K."/>
        </authorList>
    </citation>
    <scope>NUCLEOTIDE SEQUENCE [LARGE SCALE GENOMIC DNA]</scope>
    <source>
        <strain evidence="2">ATCC BAA-1733 / DSM 21960 / TBF 19.5.1</strain>
    </source>
</reference>
<dbReference type="Proteomes" id="UP000002382">
    <property type="component" value="Chromosome"/>
</dbReference>
<evidence type="ECO:0000313" key="2">
    <source>
        <dbReference type="Proteomes" id="UP000002382"/>
    </source>
</evidence>
<accession>C5CDV1</accession>
<dbReference type="HOGENOM" id="CLU_187578_0_0_0"/>